<dbReference type="PANTHER" id="PTHR12223">
    <property type="entry name" value="VESICULAR MANNOSE-BINDING LECTIN"/>
    <property type="match status" value="1"/>
</dbReference>
<dbReference type="GO" id="GO:0005789">
    <property type="term" value="C:endoplasmic reticulum membrane"/>
    <property type="evidence" value="ECO:0007669"/>
    <property type="project" value="TreeGrafter"/>
</dbReference>
<evidence type="ECO:0000256" key="2">
    <source>
        <dbReference type="ARBA" id="ARBA00022692"/>
    </source>
</evidence>
<evidence type="ECO:0000256" key="3">
    <source>
        <dbReference type="ARBA" id="ARBA00022729"/>
    </source>
</evidence>
<proteinExistence type="predicted"/>
<evidence type="ECO:0000313" key="12">
    <source>
        <dbReference type="Proteomes" id="UP000007648"/>
    </source>
</evidence>
<evidence type="ECO:0000256" key="6">
    <source>
        <dbReference type="ARBA" id="ARBA00023136"/>
    </source>
</evidence>
<dbReference type="Proteomes" id="UP000007648">
    <property type="component" value="Unassembled WGS sequence"/>
</dbReference>
<organism evidence="11 12">
    <name type="scientific">Sarcophilus harrisii</name>
    <name type="common">Tasmanian devil</name>
    <name type="synonym">Sarcophilus laniarius</name>
    <dbReference type="NCBI Taxonomy" id="9305"/>
    <lineage>
        <taxon>Eukaryota</taxon>
        <taxon>Metazoa</taxon>
        <taxon>Chordata</taxon>
        <taxon>Craniata</taxon>
        <taxon>Vertebrata</taxon>
        <taxon>Euteleostomi</taxon>
        <taxon>Mammalia</taxon>
        <taxon>Metatheria</taxon>
        <taxon>Dasyuromorphia</taxon>
        <taxon>Dasyuridae</taxon>
        <taxon>Sarcophilus</taxon>
    </lineage>
</organism>
<dbReference type="GO" id="GO:0030134">
    <property type="term" value="C:COPII-coated ER to Golgi transport vesicle"/>
    <property type="evidence" value="ECO:0007669"/>
    <property type="project" value="TreeGrafter"/>
</dbReference>
<dbReference type="PANTHER" id="PTHR12223:SF31">
    <property type="entry name" value="PROTEIN ERGIC-53-LIKE"/>
    <property type="match status" value="1"/>
</dbReference>
<reference evidence="11 12" key="1">
    <citation type="journal article" date="2011" name="Proc. Natl. Acad. Sci. U.S.A.">
        <title>Genetic diversity and population structure of the endangered marsupial Sarcophilus harrisii (Tasmanian devil).</title>
        <authorList>
            <person name="Miller W."/>
            <person name="Hayes V.M."/>
            <person name="Ratan A."/>
            <person name="Petersen D.C."/>
            <person name="Wittekindt N.E."/>
            <person name="Miller J."/>
            <person name="Walenz B."/>
            <person name="Knight J."/>
            <person name="Qi J."/>
            <person name="Zhao F."/>
            <person name="Wang Q."/>
            <person name="Bedoya-Reina O.C."/>
            <person name="Katiyar N."/>
            <person name="Tomsho L.P."/>
            <person name="Kasson L.M."/>
            <person name="Hardie R.A."/>
            <person name="Woodbridge P."/>
            <person name="Tindall E.A."/>
            <person name="Bertelsen M.F."/>
            <person name="Dixon D."/>
            <person name="Pyecroft S."/>
            <person name="Helgen K.M."/>
            <person name="Lesk A.M."/>
            <person name="Pringle T.H."/>
            <person name="Patterson N."/>
            <person name="Zhang Y."/>
            <person name="Kreiss A."/>
            <person name="Woods G.M."/>
            <person name="Jones M.E."/>
            <person name="Schuster S.C."/>
        </authorList>
    </citation>
    <scope>NUCLEOTIDE SEQUENCE [LARGE SCALE GENOMIC DNA]</scope>
</reference>
<evidence type="ECO:0000256" key="7">
    <source>
        <dbReference type="ARBA" id="ARBA00023157"/>
    </source>
</evidence>
<evidence type="ECO:0000256" key="8">
    <source>
        <dbReference type="SAM" id="Phobius"/>
    </source>
</evidence>
<evidence type="ECO:0000259" key="10">
    <source>
        <dbReference type="PROSITE" id="PS51328"/>
    </source>
</evidence>
<dbReference type="STRING" id="9305.ENSSHAP00000002205"/>
<reference evidence="11" key="3">
    <citation type="submission" date="2025-09" db="UniProtKB">
        <authorList>
            <consortium name="Ensembl"/>
        </authorList>
    </citation>
    <scope>IDENTIFICATION</scope>
</reference>
<evidence type="ECO:0000313" key="11">
    <source>
        <dbReference type="Ensembl" id="ENSSHAP00000002205.2"/>
    </source>
</evidence>
<name>G3VGA1_SARHA</name>
<dbReference type="FunCoup" id="G3VGA1">
    <property type="interactions" value="151"/>
</dbReference>
<dbReference type="Pfam" id="PF03388">
    <property type="entry name" value="Lectin_leg-like"/>
    <property type="match status" value="1"/>
</dbReference>
<evidence type="ECO:0000256" key="5">
    <source>
        <dbReference type="ARBA" id="ARBA00022989"/>
    </source>
</evidence>
<dbReference type="eggNOG" id="KOG3838">
    <property type="taxonomic scope" value="Eukaryota"/>
</dbReference>
<dbReference type="HOGENOM" id="CLU_041093_4_1_1"/>
<dbReference type="GeneTree" id="ENSGT00940000161890"/>
<dbReference type="InterPro" id="IPR051136">
    <property type="entry name" value="Intracellular_Lectin-GPT"/>
</dbReference>
<reference evidence="11" key="2">
    <citation type="submission" date="2025-08" db="UniProtKB">
        <authorList>
            <consortium name="Ensembl"/>
        </authorList>
    </citation>
    <scope>IDENTIFICATION</scope>
</reference>
<keyword evidence="7" id="KW-1015">Disulfide bond</keyword>
<dbReference type="GO" id="GO:0033116">
    <property type="term" value="C:endoplasmic reticulum-Golgi intermediate compartment membrane"/>
    <property type="evidence" value="ECO:0007669"/>
    <property type="project" value="UniProtKB-SubCell"/>
</dbReference>
<keyword evidence="6 8" id="KW-0472">Membrane</keyword>
<keyword evidence="5 8" id="KW-1133">Transmembrane helix</keyword>
<dbReference type="GO" id="GO:0000139">
    <property type="term" value="C:Golgi membrane"/>
    <property type="evidence" value="ECO:0007669"/>
    <property type="project" value="TreeGrafter"/>
</dbReference>
<protein>
    <recommendedName>
        <fullName evidence="10">L-type lectin-like domain-containing protein</fullName>
    </recommendedName>
</protein>
<dbReference type="InParanoid" id="G3VGA1"/>
<comment type="subcellular location">
    <subcellularLocation>
        <location evidence="1">Endoplasmic reticulum-Golgi intermediate compartment membrane</location>
        <topology evidence="1">Single-pass type I membrane protein</topology>
    </subcellularLocation>
</comment>
<dbReference type="InterPro" id="IPR013320">
    <property type="entry name" value="ConA-like_dom_sf"/>
</dbReference>
<keyword evidence="4" id="KW-0430">Lectin</keyword>
<evidence type="ECO:0000256" key="1">
    <source>
        <dbReference type="ARBA" id="ARBA00004151"/>
    </source>
</evidence>
<feature type="signal peptide" evidence="9">
    <location>
        <begin position="1"/>
        <end position="36"/>
    </location>
</feature>
<keyword evidence="12" id="KW-1185">Reference proteome</keyword>
<evidence type="ECO:0000256" key="9">
    <source>
        <dbReference type="SAM" id="SignalP"/>
    </source>
</evidence>
<feature type="domain" description="L-type lectin-like" evidence="10">
    <location>
        <begin position="42"/>
        <end position="265"/>
    </location>
</feature>
<feature type="chain" id="PRO_5029566553" description="L-type lectin-like domain-containing protein" evidence="9">
    <location>
        <begin position="37"/>
        <end position="526"/>
    </location>
</feature>
<keyword evidence="2 8" id="KW-0812">Transmembrane</keyword>
<dbReference type="InterPro" id="IPR005052">
    <property type="entry name" value="Lectin_leg"/>
</dbReference>
<gene>
    <name evidence="11" type="primary">LMAN1L</name>
</gene>
<dbReference type="CDD" id="cd06902">
    <property type="entry name" value="lectin_ERGIC-53_ERGL"/>
    <property type="match status" value="1"/>
</dbReference>
<dbReference type="Ensembl" id="ENSSHAT00000002229.2">
    <property type="protein sequence ID" value="ENSSHAP00000002205.2"/>
    <property type="gene ID" value="ENSSHAG00000001961.2"/>
</dbReference>
<keyword evidence="3 9" id="KW-0732">Signal</keyword>
<sequence length="526" mass="58085">MSGKGRSLRSGSMESGPSPLLCLLLLLLPSYSQTEAAPPWHRRFEYKFSFKGPRLAIAGQEIPFWSHHGDAIPGMEEVRLAPSMRNKSGSMWTQAAIPFPNWEVEVAFRVSGPGHLGAEGMAVWYTRDRGQSGPALGAPAFWDGVGILFDSFDNDAQKNNPVIQILANDGQVPYDHLRDGGGQVLGSCLWDFRNQPYPFRARISYWEEKLRVSVSNGFTTQGAIDEVCAEVGPLLLPPGGYFGVSAATGTVADDHDILSFLTFSLSKPAPEAPHHVIHESEQQRLQYQLQDVQKELKHQKETSPKLDLAISSWEEGYLDLEPTLKRHSQVLTELQDLSGKVTQTVGQWRGQMQSLRHLGKEKLETDGAPANGWNSASIRVLLHGQQTLLQNMQEMRAAAASIASRAKAVALPVGTEHHFQELHQTIALLQRDVESLLLLPKHAAKGPCSHAGPRRVLCLSRGIFLLFLLLQTGCAFYCLLFRWETDRNVRGCFSKSSLVVALGSKQLFGSLSRAPRQDSPTPRTCP</sequence>
<dbReference type="FunFam" id="2.60.120.200:FF:000028">
    <property type="entry name" value="Blast:Protein ERGIC-53"/>
    <property type="match status" value="1"/>
</dbReference>
<accession>G3VGA1</accession>
<evidence type="ECO:0000256" key="4">
    <source>
        <dbReference type="ARBA" id="ARBA00022734"/>
    </source>
</evidence>
<dbReference type="Gene3D" id="2.60.120.200">
    <property type="match status" value="1"/>
</dbReference>
<dbReference type="SUPFAM" id="SSF49899">
    <property type="entry name" value="Concanavalin A-like lectins/glucanases"/>
    <property type="match status" value="1"/>
</dbReference>
<dbReference type="GO" id="GO:0006888">
    <property type="term" value="P:endoplasmic reticulum to Golgi vesicle-mediated transport"/>
    <property type="evidence" value="ECO:0007669"/>
    <property type="project" value="TreeGrafter"/>
</dbReference>
<dbReference type="PROSITE" id="PS51328">
    <property type="entry name" value="L_LECTIN_LIKE"/>
    <property type="match status" value="1"/>
</dbReference>
<feature type="transmembrane region" description="Helical" evidence="8">
    <location>
        <begin position="463"/>
        <end position="481"/>
    </location>
</feature>
<dbReference type="GO" id="GO:0005537">
    <property type="term" value="F:D-mannose binding"/>
    <property type="evidence" value="ECO:0007669"/>
    <property type="project" value="TreeGrafter"/>
</dbReference>
<dbReference type="AlphaFoldDB" id="G3VGA1"/>